<organism evidence="1 2">
    <name type="scientific">Lasiosphaeria miniovina</name>
    <dbReference type="NCBI Taxonomy" id="1954250"/>
    <lineage>
        <taxon>Eukaryota</taxon>
        <taxon>Fungi</taxon>
        <taxon>Dikarya</taxon>
        <taxon>Ascomycota</taxon>
        <taxon>Pezizomycotina</taxon>
        <taxon>Sordariomycetes</taxon>
        <taxon>Sordariomycetidae</taxon>
        <taxon>Sordariales</taxon>
        <taxon>Lasiosphaeriaceae</taxon>
        <taxon>Lasiosphaeria</taxon>
    </lineage>
</organism>
<keyword evidence="2" id="KW-1185">Reference proteome</keyword>
<evidence type="ECO:0000313" key="2">
    <source>
        <dbReference type="Proteomes" id="UP001172101"/>
    </source>
</evidence>
<dbReference type="AlphaFoldDB" id="A0AA40A546"/>
<evidence type="ECO:0000313" key="1">
    <source>
        <dbReference type="EMBL" id="KAK0709350.1"/>
    </source>
</evidence>
<gene>
    <name evidence="1" type="ORF">B0T26DRAFT_678786</name>
</gene>
<dbReference type="RefSeq" id="XP_060292654.1">
    <property type="nucleotide sequence ID" value="XM_060440274.1"/>
</dbReference>
<dbReference type="Proteomes" id="UP001172101">
    <property type="component" value="Unassembled WGS sequence"/>
</dbReference>
<protein>
    <submittedName>
        <fullName evidence="1">Uncharacterized protein</fullName>
    </submittedName>
</protein>
<comment type="caution">
    <text evidence="1">The sequence shown here is derived from an EMBL/GenBank/DDBJ whole genome shotgun (WGS) entry which is preliminary data.</text>
</comment>
<reference evidence="1" key="1">
    <citation type="submission" date="2023-06" db="EMBL/GenBank/DDBJ databases">
        <title>Genome-scale phylogeny and comparative genomics of the fungal order Sordariales.</title>
        <authorList>
            <consortium name="Lawrence Berkeley National Laboratory"/>
            <person name="Hensen N."/>
            <person name="Bonometti L."/>
            <person name="Westerberg I."/>
            <person name="Brannstrom I.O."/>
            <person name="Guillou S."/>
            <person name="Cros-Aarteil S."/>
            <person name="Calhoun S."/>
            <person name="Haridas S."/>
            <person name="Kuo A."/>
            <person name="Mondo S."/>
            <person name="Pangilinan J."/>
            <person name="Riley R."/>
            <person name="LaButti K."/>
            <person name="Andreopoulos B."/>
            <person name="Lipzen A."/>
            <person name="Chen C."/>
            <person name="Yanf M."/>
            <person name="Daum C."/>
            <person name="Ng V."/>
            <person name="Clum A."/>
            <person name="Steindorff A."/>
            <person name="Ohm R."/>
            <person name="Martin F."/>
            <person name="Silar P."/>
            <person name="Natvig D."/>
            <person name="Lalanne C."/>
            <person name="Gautier V."/>
            <person name="Ament-velasquez S.L."/>
            <person name="Kruys A."/>
            <person name="Hutchinson M.I."/>
            <person name="Powell A.J."/>
            <person name="Barry K."/>
            <person name="Miller A.N."/>
            <person name="Grigoriev I.V."/>
            <person name="Debuchy R."/>
            <person name="Gladieux P."/>
            <person name="Thoren M.H."/>
            <person name="Johannesson H."/>
        </authorList>
    </citation>
    <scope>NUCLEOTIDE SEQUENCE</scope>
    <source>
        <strain evidence="1">SMH2392-1A</strain>
    </source>
</reference>
<dbReference type="EMBL" id="JAUIRO010000006">
    <property type="protein sequence ID" value="KAK0709350.1"/>
    <property type="molecule type" value="Genomic_DNA"/>
</dbReference>
<sequence>MASESQEYATSVRRETCGALAKELVGSDQIVPVAVQGDCSYTVYAGEGLGQIVQFRLKSLGYADSTCRRFFALAWKALQKVNQSSRDRMAETFETELQILLVSLPDRFHPIIRNTLASLPSILSLPMVLYTRTLNGWIRYEDYRDLARLFWEEFGDEIGGLSDGTSKAVKAARVSGLLRPRGFTSRLANMPKPVPIKDDDSGRNYGNCFSQ</sequence>
<name>A0AA40A546_9PEZI</name>
<proteinExistence type="predicted"/>
<accession>A0AA40A546</accession>
<dbReference type="GeneID" id="85323544"/>